<evidence type="ECO:0000313" key="2">
    <source>
        <dbReference type="Proteomes" id="UP000800096"/>
    </source>
</evidence>
<proteinExistence type="predicted"/>
<sequence>MWTSSLPTDIRFNRKRRYRRGTKIEDSHTNYVGQLEASEYRAHITILLMCVCPWSTHMRRYALLPNVVRDNTPRRTGSVAPLVHRTHSAVLLVDSHQHAILPTPGVGVTGSIVDQLQANAFSEFGTMHEQRRCISEEQIYREEESTENIDKWKEAMKDASIMLRKRRKRWAYLAFDLQGSWLQR</sequence>
<keyword evidence="2" id="KW-1185">Reference proteome</keyword>
<name>A0A6A5QCR7_AMPQU</name>
<gene>
    <name evidence="1" type="ORF">BDU57DRAFT_355649</name>
</gene>
<dbReference type="AlphaFoldDB" id="A0A6A5QCR7"/>
<dbReference type="EMBL" id="ML979139">
    <property type="protein sequence ID" value="KAF1913401.1"/>
    <property type="molecule type" value="Genomic_DNA"/>
</dbReference>
<dbReference type="Proteomes" id="UP000800096">
    <property type="component" value="Unassembled WGS sequence"/>
</dbReference>
<evidence type="ECO:0000313" key="1">
    <source>
        <dbReference type="EMBL" id="KAF1913401.1"/>
    </source>
</evidence>
<protein>
    <submittedName>
        <fullName evidence="1">Uncharacterized protein</fullName>
    </submittedName>
</protein>
<organism evidence="1 2">
    <name type="scientific">Ampelomyces quisqualis</name>
    <name type="common">Powdery mildew agent</name>
    <dbReference type="NCBI Taxonomy" id="50730"/>
    <lineage>
        <taxon>Eukaryota</taxon>
        <taxon>Fungi</taxon>
        <taxon>Dikarya</taxon>
        <taxon>Ascomycota</taxon>
        <taxon>Pezizomycotina</taxon>
        <taxon>Dothideomycetes</taxon>
        <taxon>Pleosporomycetidae</taxon>
        <taxon>Pleosporales</taxon>
        <taxon>Pleosporineae</taxon>
        <taxon>Phaeosphaeriaceae</taxon>
        <taxon>Ampelomyces</taxon>
    </lineage>
</organism>
<reference evidence="1" key="1">
    <citation type="journal article" date="2020" name="Stud. Mycol.">
        <title>101 Dothideomycetes genomes: a test case for predicting lifestyles and emergence of pathogens.</title>
        <authorList>
            <person name="Haridas S."/>
            <person name="Albert R."/>
            <person name="Binder M."/>
            <person name="Bloem J."/>
            <person name="Labutti K."/>
            <person name="Salamov A."/>
            <person name="Andreopoulos B."/>
            <person name="Baker S."/>
            <person name="Barry K."/>
            <person name="Bills G."/>
            <person name="Bluhm B."/>
            <person name="Cannon C."/>
            <person name="Castanera R."/>
            <person name="Culley D."/>
            <person name="Daum C."/>
            <person name="Ezra D."/>
            <person name="Gonzalez J."/>
            <person name="Henrissat B."/>
            <person name="Kuo A."/>
            <person name="Liang C."/>
            <person name="Lipzen A."/>
            <person name="Lutzoni F."/>
            <person name="Magnuson J."/>
            <person name="Mondo S."/>
            <person name="Nolan M."/>
            <person name="Ohm R."/>
            <person name="Pangilinan J."/>
            <person name="Park H.-J."/>
            <person name="Ramirez L."/>
            <person name="Alfaro M."/>
            <person name="Sun H."/>
            <person name="Tritt A."/>
            <person name="Yoshinaga Y."/>
            <person name="Zwiers L.-H."/>
            <person name="Turgeon B."/>
            <person name="Goodwin S."/>
            <person name="Spatafora J."/>
            <person name="Crous P."/>
            <person name="Grigoriev I."/>
        </authorList>
    </citation>
    <scope>NUCLEOTIDE SEQUENCE</scope>
    <source>
        <strain evidence="1">HMLAC05119</strain>
    </source>
</reference>
<accession>A0A6A5QCR7</accession>